<comment type="caution">
    <text evidence="4">The sequence shown here is derived from an EMBL/GenBank/DDBJ whole genome shotgun (WGS) entry which is preliminary data.</text>
</comment>
<dbReference type="EMBL" id="MAAO01000016">
    <property type="protein sequence ID" value="OUR93025.1"/>
    <property type="molecule type" value="Genomic_DNA"/>
</dbReference>
<feature type="modified residue" description="4-aspartylphosphate" evidence="2">
    <location>
        <position position="54"/>
    </location>
</feature>
<dbReference type="PANTHER" id="PTHR44591:SF3">
    <property type="entry name" value="RESPONSE REGULATORY DOMAIN-CONTAINING PROTEIN"/>
    <property type="match status" value="1"/>
</dbReference>
<evidence type="ECO:0000313" key="5">
    <source>
        <dbReference type="Proteomes" id="UP000196531"/>
    </source>
</evidence>
<dbReference type="AlphaFoldDB" id="A0A1Y5F1X2"/>
<dbReference type="InterPro" id="IPR050595">
    <property type="entry name" value="Bact_response_regulator"/>
</dbReference>
<sequence>MINMNILVIEDELLIQKSLKKLLEKKGATVEVSSSGKEAIEKILSTNFDRIVCDLMLQDITGFDIIEESKKKYTIEDIGNIFVIMTAYSSPQILEKANSYGCKVLGKPFDNIEEALEVFLRK</sequence>
<evidence type="ECO:0000259" key="3">
    <source>
        <dbReference type="PROSITE" id="PS50110"/>
    </source>
</evidence>
<dbReference type="SUPFAM" id="SSF52172">
    <property type="entry name" value="CheY-like"/>
    <property type="match status" value="1"/>
</dbReference>
<reference evidence="5" key="1">
    <citation type="journal article" date="2017" name="Proc. Natl. Acad. Sci. U.S.A.">
        <title>Simulation of Deepwater Horizon oil plume reveals substrate specialization within a complex community of hydrocarbon-degraders.</title>
        <authorList>
            <person name="Hu P."/>
            <person name="Dubinsky E.A."/>
            <person name="Probst A.J."/>
            <person name="Wang J."/>
            <person name="Sieber C.M.K."/>
            <person name="Tom L.M."/>
            <person name="Gardinali P."/>
            <person name="Banfield J.F."/>
            <person name="Atlas R.M."/>
            <person name="Andersen G.L."/>
        </authorList>
    </citation>
    <scope>NUCLEOTIDE SEQUENCE [LARGE SCALE GENOMIC DNA]</scope>
</reference>
<dbReference type="PANTHER" id="PTHR44591">
    <property type="entry name" value="STRESS RESPONSE REGULATOR PROTEIN 1"/>
    <property type="match status" value="1"/>
</dbReference>
<dbReference type="Gene3D" id="3.40.50.2300">
    <property type="match status" value="1"/>
</dbReference>
<dbReference type="Pfam" id="PF00072">
    <property type="entry name" value="Response_reg"/>
    <property type="match status" value="1"/>
</dbReference>
<evidence type="ECO:0000256" key="2">
    <source>
        <dbReference type="PROSITE-ProRule" id="PRU00169"/>
    </source>
</evidence>
<feature type="domain" description="Response regulatory" evidence="3">
    <location>
        <begin position="5"/>
        <end position="122"/>
    </location>
</feature>
<keyword evidence="1 2" id="KW-0597">Phosphoprotein</keyword>
<accession>A0A1Y5F1X2</accession>
<dbReference type="InterPro" id="IPR001789">
    <property type="entry name" value="Sig_transdc_resp-reg_receiver"/>
</dbReference>
<dbReference type="GO" id="GO:0000160">
    <property type="term" value="P:phosphorelay signal transduction system"/>
    <property type="evidence" value="ECO:0007669"/>
    <property type="project" value="InterPro"/>
</dbReference>
<gene>
    <name evidence="4" type="ORF">A9Q84_21210</name>
</gene>
<dbReference type="SMART" id="SM00448">
    <property type="entry name" value="REC"/>
    <property type="match status" value="1"/>
</dbReference>
<dbReference type="PROSITE" id="PS50110">
    <property type="entry name" value="RESPONSE_REGULATORY"/>
    <property type="match status" value="1"/>
</dbReference>
<proteinExistence type="predicted"/>
<protein>
    <recommendedName>
        <fullName evidence="3">Response regulatory domain-containing protein</fullName>
    </recommendedName>
</protein>
<evidence type="ECO:0000256" key="1">
    <source>
        <dbReference type="ARBA" id="ARBA00022553"/>
    </source>
</evidence>
<name>A0A1Y5F1X2_9BACT</name>
<dbReference type="Proteomes" id="UP000196531">
    <property type="component" value="Unassembled WGS sequence"/>
</dbReference>
<organism evidence="4 5">
    <name type="scientific">Halobacteriovorax marinus</name>
    <dbReference type="NCBI Taxonomy" id="97084"/>
    <lineage>
        <taxon>Bacteria</taxon>
        <taxon>Pseudomonadati</taxon>
        <taxon>Bdellovibrionota</taxon>
        <taxon>Bacteriovoracia</taxon>
        <taxon>Bacteriovoracales</taxon>
        <taxon>Halobacteriovoraceae</taxon>
        <taxon>Halobacteriovorax</taxon>
    </lineage>
</organism>
<dbReference type="InterPro" id="IPR011006">
    <property type="entry name" value="CheY-like_superfamily"/>
</dbReference>
<evidence type="ECO:0000313" key="4">
    <source>
        <dbReference type="EMBL" id="OUR93025.1"/>
    </source>
</evidence>